<dbReference type="InterPro" id="IPR001054">
    <property type="entry name" value="A/G_cyclase"/>
</dbReference>
<dbReference type="SMART" id="SM00044">
    <property type="entry name" value="CYCc"/>
    <property type="match status" value="1"/>
</dbReference>
<keyword evidence="5" id="KW-1185">Reference proteome</keyword>
<dbReference type="SMART" id="SM00304">
    <property type="entry name" value="HAMP"/>
    <property type="match status" value="1"/>
</dbReference>
<dbReference type="GO" id="GO:0004016">
    <property type="term" value="F:adenylate cyclase activity"/>
    <property type="evidence" value="ECO:0007669"/>
    <property type="project" value="UniProtKB-ARBA"/>
</dbReference>
<dbReference type="GO" id="GO:0016020">
    <property type="term" value="C:membrane"/>
    <property type="evidence" value="ECO:0007669"/>
    <property type="project" value="InterPro"/>
</dbReference>
<feature type="transmembrane region" description="Helical" evidence="1">
    <location>
        <begin position="274"/>
        <end position="294"/>
    </location>
</feature>
<feature type="domain" description="Guanylate cyclase" evidence="2">
    <location>
        <begin position="379"/>
        <end position="511"/>
    </location>
</feature>
<dbReference type="GO" id="GO:0006171">
    <property type="term" value="P:cAMP biosynthetic process"/>
    <property type="evidence" value="ECO:0007669"/>
    <property type="project" value="TreeGrafter"/>
</dbReference>
<dbReference type="CDD" id="cd07302">
    <property type="entry name" value="CHD"/>
    <property type="match status" value="1"/>
</dbReference>
<sequence length="565" mass="60938">MIRFRSFRASLLTLFLAVVATAQIATYVIVATVNRREADREIDTNLRSAAAVFDRVTDERISLLALSAQAVASDYAFRRLFFESADDSRTLQSAFVSASDRIHADFNAWVDLDGITIAASETVGDHAFTELVFRADESASAQASGYAEIDGRLFSVVTVPIRAPAIVGWWVVGFHIDSEFARNLRQQTAVDVSFANRAGEITATSLATGIRGALVHQWRDLQADDTLIHNVDLAGDASKVNIRTMPTDEGGRLSIILQYSLDEKLAPARRLSRLILLVSLGGVVLAGGLGWWFAGRLSQPVQELAAHTAVIASGDYDTRLELGREDELGDLARAFNAMSSGLAERDQVRDLLDKNVSPEVAAELMREGAALGGEEREVTILFADLRGFTTLSEKLPPREVVTLLNRYLDRMSQAIESAGGVIDKFIGDEIMALFGAPVTGDDAARRAVDAALAMRRALTELNTELQSEGHAPLAFGIGINTAPVIAGNIGSHRRLNYSVIGDGVNLASRLQSLTRNPAFATDLIVSEATLQAAGPDLKFRTRDLGVVGVKGRSEGAHIHAVDDAE</sequence>
<dbReference type="GO" id="GO:0035556">
    <property type="term" value="P:intracellular signal transduction"/>
    <property type="evidence" value="ECO:0007669"/>
    <property type="project" value="InterPro"/>
</dbReference>
<dbReference type="PROSITE" id="PS50125">
    <property type="entry name" value="GUANYLATE_CYCLASE_2"/>
    <property type="match status" value="1"/>
</dbReference>
<dbReference type="AlphaFoldDB" id="A0AAF0A167"/>
<reference evidence="4" key="1">
    <citation type="submission" date="2023-03" db="EMBL/GenBank/DDBJ databases">
        <title>Lomoglobus Profundus gen. nov., sp. nov., a novel member of the phylum Verrucomicrobia, isolated from deep-marine sediment of South China Sea.</title>
        <authorList>
            <person name="Ahmad T."/>
            <person name="Ishaq S.E."/>
            <person name="Wang F."/>
        </authorList>
    </citation>
    <scope>NUCLEOTIDE SEQUENCE</scope>
    <source>
        <strain evidence="4">LMO-M01</strain>
    </source>
</reference>
<accession>A0AAF0A167</accession>
<evidence type="ECO:0000313" key="5">
    <source>
        <dbReference type="Proteomes" id="UP001218638"/>
    </source>
</evidence>
<dbReference type="Gene3D" id="3.30.70.1230">
    <property type="entry name" value="Nucleotide cyclase"/>
    <property type="match status" value="1"/>
</dbReference>
<dbReference type="InterPro" id="IPR029787">
    <property type="entry name" value="Nucleotide_cyclase"/>
</dbReference>
<dbReference type="SUPFAM" id="SSF158472">
    <property type="entry name" value="HAMP domain-like"/>
    <property type="match status" value="1"/>
</dbReference>
<gene>
    <name evidence="4" type="ORF">PXH66_20655</name>
</gene>
<dbReference type="Pfam" id="PF00211">
    <property type="entry name" value="Guanylate_cyc"/>
    <property type="match status" value="1"/>
</dbReference>
<dbReference type="Gene3D" id="6.10.340.10">
    <property type="match status" value="1"/>
</dbReference>
<dbReference type="Pfam" id="PF00672">
    <property type="entry name" value="HAMP"/>
    <property type="match status" value="1"/>
</dbReference>
<dbReference type="PROSITE" id="PS50885">
    <property type="entry name" value="HAMP"/>
    <property type="match status" value="1"/>
</dbReference>
<evidence type="ECO:0000313" key="4">
    <source>
        <dbReference type="EMBL" id="WED64762.1"/>
    </source>
</evidence>
<protein>
    <submittedName>
        <fullName evidence="4">Adenylate/guanylate cyclase domain-containing protein</fullName>
    </submittedName>
</protein>
<name>A0AAF0A167_9BACT</name>
<dbReference type="PANTHER" id="PTHR43081:SF1">
    <property type="entry name" value="ADENYLATE CYCLASE, TERMINAL-DIFFERENTIATION SPECIFIC"/>
    <property type="match status" value="1"/>
</dbReference>
<evidence type="ECO:0000259" key="2">
    <source>
        <dbReference type="PROSITE" id="PS50125"/>
    </source>
</evidence>
<keyword evidence="1" id="KW-0812">Transmembrane</keyword>
<dbReference type="KEGG" id="slom:PXH66_20655"/>
<dbReference type="CDD" id="cd06225">
    <property type="entry name" value="HAMP"/>
    <property type="match status" value="1"/>
</dbReference>
<proteinExistence type="predicted"/>
<dbReference type="InterPro" id="IPR050697">
    <property type="entry name" value="Adenylyl/Guanylyl_Cyclase_3/4"/>
</dbReference>
<keyword evidence="1" id="KW-1133">Transmembrane helix</keyword>
<feature type="domain" description="HAMP" evidence="3">
    <location>
        <begin position="295"/>
        <end position="347"/>
    </location>
</feature>
<dbReference type="EMBL" id="CP119075">
    <property type="protein sequence ID" value="WED64762.1"/>
    <property type="molecule type" value="Genomic_DNA"/>
</dbReference>
<dbReference type="Proteomes" id="UP001218638">
    <property type="component" value="Chromosome"/>
</dbReference>
<evidence type="ECO:0000256" key="1">
    <source>
        <dbReference type="SAM" id="Phobius"/>
    </source>
</evidence>
<evidence type="ECO:0000259" key="3">
    <source>
        <dbReference type="PROSITE" id="PS50885"/>
    </source>
</evidence>
<organism evidence="4 5">
    <name type="scientific">Synoicihabitans lomoniglobus</name>
    <dbReference type="NCBI Taxonomy" id="2909285"/>
    <lineage>
        <taxon>Bacteria</taxon>
        <taxon>Pseudomonadati</taxon>
        <taxon>Verrucomicrobiota</taxon>
        <taxon>Opitutia</taxon>
        <taxon>Opitutales</taxon>
        <taxon>Opitutaceae</taxon>
        <taxon>Synoicihabitans</taxon>
    </lineage>
</organism>
<dbReference type="RefSeq" id="WP_330931975.1">
    <property type="nucleotide sequence ID" value="NZ_CP119075.1"/>
</dbReference>
<dbReference type="SUPFAM" id="SSF55073">
    <property type="entry name" value="Nucleotide cyclase"/>
    <property type="match status" value="1"/>
</dbReference>
<keyword evidence="1" id="KW-0472">Membrane</keyword>
<dbReference type="PANTHER" id="PTHR43081">
    <property type="entry name" value="ADENYLATE CYCLASE, TERMINAL-DIFFERENTIATION SPECIFIC-RELATED"/>
    <property type="match status" value="1"/>
</dbReference>
<dbReference type="InterPro" id="IPR003660">
    <property type="entry name" value="HAMP_dom"/>
</dbReference>